<dbReference type="InterPro" id="IPR005025">
    <property type="entry name" value="FMN_Rdtase-like_dom"/>
</dbReference>
<dbReference type="KEGG" id="pht:BLM14_26505"/>
<accession>A0A2N9VYX7</accession>
<dbReference type="PANTHER" id="PTHR43408:SF2">
    <property type="entry name" value="FMN REDUCTASE (NADPH)"/>
    <property type="match status" value="1"/>
</dbReference>
<dbReference type="EMBL" id="MZMT01000028">
    <property type="protein sequence ID" value="PIO44695.1"/>
    <property type="molecule type" value="Genomic_DNA"/>
</dbReference>
<name>A0A2N9VYX7_9HYPH</name>
<evidence type="ECO:0000256" key="4">
    <source>
        <dbReference type="ARBA" id="ARBA00023002"/>
    </source>
</evidence>
<evidence type="ECO:0000256" key="1">
    <source>
        <dbReference type="ARBA" id="ARBA00005990"/>
    </source>
</evidence>
<keyword evidence="2" id="KW-0285">Flavoprotein</keyword>
<dbReference type="NCBIfam" id="TIGR03566">
    <property type="entry name" value="FMN_reduc_MsuE"/>
    <property type="match status" value="1"/>
</dbReference>
<dbReference type="PANTHER" id="PTHR43408">
    <property type="entry name" value="FMN REDUCTASE (NADPH)"/>
    <property type="match status" value="1"/>
</dbReference>
<keyword evidence="3" id="KW-0288">FMN</keyword>
<dbReference type="InterPro" id="IPR029039">
    <property type="entry name" value="Flavoprotein-like_sf"/>
</dbReference>
<reference evidence="7 8" key="1">
    <citation type="journal article" date="2017" name="Int J Environ Stud">
        <title>Does the Miocene-Pliocene relict legume Oxytropis triphylla form nitrogen-fixing nodules with a combination of bacterial strains?</title>
        <authorList>
            <person name="Safronova V."/>
            <person name="Belimov A."/>
            <person name="Sazanova A."/>
            <person name="Kuznetsova I."/>
            <person name="Popova J."/>
            <person name="Andronov E."/>
            <person name="Verkhozina A."/>
            <person name="Tikhonovich I."/>
        </authorList>
    </citation>
    <scope>NUCLEOTIDE SEQUENCE [LARGE SCALE GENOMIC DNA]</scope>
    <source>
        <strain evidence="7 8">Tri-38</strain>
    </source>
</reference>
<evidence type="ECO:0000259" key="6">
    <source>
        <dbReference type="Pfam" id="PF03358"/>
    </source>
</evidence>
<dbReference type="InterPro" id="IPR019912">
    <property type="entry name" value="FMN_Rdtase_MsuE-like"/>
</dbReference>
<organism evidence="7 8">
    <name type="scientific">Phyllobacterium zundukense</name>
    <dbReference type="NCBI Taxonomy" id="1867719"/>
    <lineage>
        <taxon>Bacteria</taxon>
        <taxon>Pseudomonadati</taxon>
        <taxon>Pseudomonadota</taxon>
        <taxon>Alphaproteobacteria</taxon>
        <taxon>Hyphomicrobiales</taxon>
        <taxon>Phyllobacteriaceae</taxon>
        <taxon>Phyllobacterium</taxon>
    </lineage>
</organism>
<dbReference type="GO" id="GO:0016491">
    <property type="term" value="F:oxidoreductase activity"/>
    <property type="evidence" value="ECO:0007669"/>
    <property type="project" value="UniProtKB-KW"/>
</dbReference>
<feature type="domain" description="NADPH-dependent FMN reductase-like" evidence="6">
    <location>
        <begin position="5"/>
        <end position="146"/>
    </location>
</feature>
<evidence type="ECO:0000256" key="5">
    <source>
        <dbReference type="SAM" id="MobiDB-lite"/>
    </source>
</evidence>
<evidence type="ECO:0000256" key="3">
    <source>
        <dbReference type="ARBA" id="ARBA00022643"/>
    </source>
</evidence>
<gene>
    <name evidence="7" type="ORF">B5P45_12670</name>
</gene>
<keyword evidence="4" id="KW-0560">Oxidoreductase</keyword>
<dbReference type="AlphaFoldDB" id="A0A2N9VYX7"/>
<dbReference type="SUPFAM" id="SSF52218">
    <property type="entry name" value="Flavoproteins"/>
    <property type="match status" value="1"/>
</dbReference>
<dbReference type="Gene3D" id="3.40.50.360">
    <property type="match status" value="1"/>
</dbReference>
<feature type="compositionally biased region" description="Polar residues" evidence="5">
    <location>
        <begin position="181"/>
        <end position="198"/>
    </location>
</feature>
<dbReference type="OrthoDB" id="1643408at2"/>
<protein>
    <submittedName>
        <fullName evidence="7">FMN reductase</fullName>
    </submittedName>
</protein>
<dbReference type="Pfam" id="PF03358">
    <property type="entry name" value="FMN_red"/>
    <property type="match status" value="1"/>
</dbReference>
<keyword evidence="8" id="KW-1185">Reference proteome</keyword>
<comment type="similarity">
    <text evidence="1">Belongs to the SsuE family.</text>
</comment>
<evidence type="ECO:0000313" key="7">
    <source>
        <dbReference type="EMBL" id="PIO44695.1"/>
    </source>
</evidence>
<dbReference type="InterPro" id="IPR051814">
    <property type="entry name" value="NAD(P)H-dep_FMN_reductase"/>
</dbReference>
<comment type="caution">
    <text evidence="7">The sequence shown here is derived from an EMBL/GenBank/DDBJ whole genome shotgun (WGS) entry which is preliminary data.</text>
</comment>
<dbReference type="Proteomes" id="UP000232163">
    <property type="component" value="Unassembled WGS sequence"/>
</dbReference>
<dbReference type="RefSeq" id="WP_100003162.1">
    <property type="nucleotide sequence ID" value="NZ_CP017943.1"/>
</dbReference>
<feature type="region of interest" description="Disordered" evidence="5">
    <location>
        <begin position="179"/>
        <end position="198"/>
    </location>
</feature>
<evidence type="ECO:0000256" key="2">
    <source>
        <dbReference type="ARBA" id="ARBA00022630"/>
    </source>
</evidence>
<proteinExistence type="inferred from homology"/>
<evidence type="ECO:0000313" key="8">
    <source>
        <dbReference type="Proteomes" id="UP000232163"/>
    </source>
</evidence>
<sequence>MQRLKILGLSGNISRPSRTASLVRAITAAVGKLFDVDGRVIELADAAPVLFRALRADQLDKAGRDIIDAVEAADILVVGSPVYRASYTGALKHLFDLVHFRALTGKHIILAATGGTQLHGLVTEHQLRPLFGFFNALTIPTAVYATEAEFTGHELTSPDVAKRIDRSVTELAQLFRRADANSGNSRSSPQREIVLAQT</sequence>